<evidence type="ECO:0000313" key="4">
    <source>
        <dbReference type="Proteomes" id="UP000683360"/>
    </source>
</evidence>
<dbReference type="InterPro" id="IPR001073">
    <property type="entry name" value="C1q_dom"/>
</dbReference>
<proteinExistence type="predicted"/>
<dbReference type="Gene3D" id="2.60.120.40">
    <property type="match status" value="1"/>
</dbReference>
<dbReference type="Pfam" id="PF00386">
    <property type="entry name" value="C1q"/>
    <property type="match status" value="1"/>
</dbReference>
<accession>A0A8S3RCE9</accession>
<name>A0A8S3RCE9_MYTED</name>
<dbReference type="AlphaFoldDB" id="A0A8S3RCE9"/>
<feature type="signal peptide" evidence="1">
    <location>
        <begin position="1"/>
        <end position="19"/>
    </location>
</feature>
<dbReference type="OrthoDB" id="6147531at2759"/>
<dbReference type="InterPro" id="IPR008983">
    <property type="entry name" value="Tumour_necrosis_fac-like_dom"/>
</dbReference>
<keyword evidence="1" id="KW-0732">Signal</keyword>
<evidence type="ECO:0000259" key="2">
    <source>
        <dbReference type="Pfam" id="PF00386"/>
    </source>
</evidence>
<keyword evidence="4" id="KW-1185">Reference proteome</keyword>
<comment type="caution">
    <text evidence="3">The sequence shown here is derived from an EMBL/GenBank/DDBJ whole genome shotgun (WGS) entry which is preliminary data.</text>
</comment>
<feature type="chain" id="PRO_5035792670" description="C1q domain-containing protein" evidence="1">
    <location>
        <begin position="20"/>
        <end position="284"/>
    </location>
</feature>
<dbReference type="SUPFAM" id="SSF49842">
    <property type="entry name" value="TNF-like"/>
    <property type="match status" value="1"/>
</dbReference>
<evidence type="ECO:0000313" key="3">
    <source>
        <dbReference type="EMBL" id="CAG2206262.1"/>
    </source>
</evidence>
<organism evidence="3 4">
    <name type="scientific">Mytilus edulis</name>
    <name type="common">Blue mussel</name>
    <dbReference type="NCBI Taxonomy" id="6550"/>
    <lineage>
        <taxon>Eukaryota</taxon>
        <taxon>Metazoa</taxon>
        <taxon>Spiralia</taxon>
        <taxon>Lophotrochozoa</taxon>
        <taxon>Mollusca</taxon>
        <taxon>Bivalvia</taxon>
        <taxon>Autobranchia</taxon>
        <taxon>Pteriomorphia</taxon>
        <taxon>Mytilida</taxon>
        <taxon>Mytiloidea</taxon>
        <taxon>Mytilidae</taxon>
        <taxon>Mytilinae</taxon>
        <taxon>Mytilus</taxon>
    </lineage>
</organism>
<dbReference type="Proteomes" id="UP000683360">
    <property type="component" value="Unassembled WGS sequence"/>
</dbReference>
<protein>
    <recommendedName>
        <fullName evidence="2">C1q domain-containing protein</fullName>
    </recommendedName>
</protein>
<dbReference type="EMBL" id="CAJPWZ010001045">
    <property type="protein sequence ID" value="CAG2206262.1"/>
    <property type="molecule type" value="Genomic_DNA"/>
</dbReference>
<sequence>MWNPIIVIIVMNLVREFTAVPSHSSCQENSCTNPVLMPLTDDVNASLVAKLDMSDINRQLKTFIESAIENRMEEHRETIKDEFSKNTTELLQLLAEEKAARLNESRSLSELKSELQSPRMQQRNVVSSLEQRNRDQLLLSSQVNTVFDRTASNESKVGFTVCVHANAAKIDGGSQILFDSVRSNYGVDVSSLNTSGNFTCTKSGLYLTSATIRSETNSAYFAIYQNDYAIVYGYTAEQDKTDTFEHSGTIQCVISLSQGDVISVKPWKTIEVNAWSCLTVVMVK</sequence>
<feature type="domain" description="C1q" evidence="2">
    <location>
        <begin position="159"/>
        <end position="262"/>
    </location>
</feature>
<gene>
    <name evidence="3" type="ORF">MEDL_20574</name>
</gene>
<reference evidence="3" key="1">
    <citation type="submission" date="2021-03" db="EMBL/GenBank/DDBJ databases">
        <authorList>
            <person name="Bekaert M."/>
        </authorList>
    </citation>
    <scope>NUCLEOTIDE SEQUENCE</scope>
</reference>
<evidence type="ECO:0000256" key="1">
    <source>
        <dbReference type="SAM" id="SignalP"/>
    </source>
</evidence>